<dbReference type="Proteomes" id="UP000192342">
    <property type="component" value="Unassembled WGS sequence"/>
</dbReference>
<dbReference type="AlphaFoldDB" id="A0A1Y1SD01"/>
<name>A0A1Y1SD01_9GAMM</name>
<reference evidence="1 2" key="1">
    <citation type="submission" date="2013-04" db="EMBL/GenBank/DDBJ databases">
        <title>Oceanococcus atlanticus 22II-S10r2 Genome Sequencing.</title>
        <authorList>
            <person name="Lai Q."/>
            <person name="Li G."/>
            <person name="Shao Z."/>
        </authorList>
    </citation>
    <scope>NUCLEOTIDE SEQUENCE [LARGE SCALE GENOMIC DNA]</scope>
    <source>
        <strain evidence="1 2">22II-S10r2</strain>
    </source>
</reference>
<proteinExistence type="predicted"/>
<dbReference type="RefSeq" id="WP_083562341.1">
    <property type="nucleotide sequence ID" value="NZ_AQQV01000003.1"/>
</dbReference>
<sequence>MDKFHLYFDEQGQVVVVEDHPLARQRYGRKPAEGQPALDALSADRALHRYGGFMVPAEGDVVWVPRQTLRA</sequence>
<comment type="caution">
    <text evidence="1">The sequence shown here is derived from an EMBL/GenBank/DDBJ whole genome shotgun (WGS) entry which is preliminary data.</text>
</comment>
<accession>A0A1Y1SD01</accession>
<dbReference type="EMBL" id="AQQV01000003">
    <property type="protein sequence ID" value="ORE86185.1"/>
    <property type="molecule type" value="Genomic_DNA"/>
</dbReference>
<gene>
    <name evidence="1" type="ORF">ATO7_12848</name>
</gene>
<protein>
    <submittedName>
        <fullName evidence="1">Uncharacterized protein</fullName>
    </submittedName>
</protein>
<dbReference type="STRING" id="1317117.ATO7_12848"/>
<organism evidence="1 2">
    <name type="scientific">Oceanococcus atlanticus</name>
    <dbReference type="NCBI Taxonomy" id="1317117"/>
    <lineage>
        <taxon>Bacteria</taxon>
        <taxon>Pseudomonadati</taxon>
        <taxon>Pseudomonadota</taxon>
        <taxon>Gammaproteobacteria</taxon>
        <taxon>Chromatiales</taxon>
        <taxon>Oceanococcaceae</taxon>
        <taxon>Oceanococcus</taxon>
    </lineage>
</organism>
<keyword evidence="2" id="KW-1185">Reference proteome</keyword>
<evidence type="ECO:0000313" key="2">
    <source>
        <dbReference type="Proteomes" id="UP000192342"/>
    </source>
</evidence>
<dbReference type="OrthoDB" id="4925391at2"/>
<evidence type="ECO:0000313" key="1">
    <source>
        <dbReference type="EMBL" id="ORE86185.1"/>
    </source>
</evidence>